<feature type="non-terminal residue" evidence="2">
    <location>
        <position position="1"/>
    </location>
</feature>
<proteinExistence type="predicted"/>
<dbReference type="AlphaFoldDB" id="A0A1A7WXC1"/>
<reference evidence="2" key="1">
    <citation type="submission" date="2016-05" db="EMBL/GenBank/DDBJ databases">
        <authorList>
            <person name="Lavstsen T."/>
            <person name="Jespersen J.S."/>
        </authorList>
    </citation>
    <scope>NUCLEOTIDE SEQUENCE</scope>
    <source>
        <tissue evidence="2">Brain</tissue>
    </source>
</reference>
<protein>
    <submittedName>
        <fullName evidence="2">Uncharacterized protein</fullName>
    </submittedName>
</protein>
<organism evidence="2">
    <name type="scientific">Iconisemion striatum</name>
    <dbReference type="NCBI Taxonomy" id="60296"/>
    <lineage>
        <taxon>Eukaryota</taxon>
        <taxon>Metazoa</taxon>
        <taxon>Chordata</taxon>
        <taxon>Craniata</taxon>
        <taxon>Vertebrata</taxon>
        <taxon>Euteleostomi</taxon>
        <taxon>Actinopterygii</taxon>
        <taxon>Neopterygii</taxon>
        <taxon>Teleostei</taxon>
        <taxon>Neoteleostei</taxon>
        <taxon>Acanthomorphata</taxon>
        <taxon>Ovalentaria</taxon>
        <taxon>Atherinomorphae</taxon>
        <taxon>Cyprinodontiformes</taxon>
        <taxon>Nothobranchiidae</taxon>
        <taxon>Iconisemion</taxon>
    </lineage>
</organism>
<reference evidence="2" key="2">
    <citation type="submission" date="2016-06" db="EMBL/GenBank/DDBJ databases">
        <title>The genome of a short-lived fish provides insights into sex chromosome evolution and the genetic control of aging.</title>
        <authorList>
            <person name="Reichwald K."/>
            <person name="Felder M."/>
            <person name="Petzold A."/>
            <person name="Koch P."/>
            <person name="Groth M."/>
            <person name="Platzer M."/>
        </authorList>
    </citation>
    <scope>NUCLEOTIDE SEQUENCE</scope>
    <source>
        <tissue evidence="2">Brain</tissue>
    </source>
</reference>
<sequence>SIRAYKTAKSSSCFASMKQGQRGIGSNKKKLHSDLRTAAVDPGISVHQQKSVGQ</sequence>
<dbReference type="EMBL" id="HADW01008951">
    <property type="protein sequence ID" value="SBP10351.1"/>
    <property type="molecule type" value="Transcribed_RNA"/>
</dbReference>
<gene>
    <name evidence="2" type="primary">Nfu_g_1_011348</name>
</gene>
<evidence type="ECO:0000256" key="1">
    <source>
        <dbReference type="SAM" id="MobiDB-lite"/>
    </source>
</evidence>
<name>A0A1A7WXC1_9TELE</name>
<feature type="region of interest" description="Disordered" evidence="1">
    <location>
        <begin position="17"/>
        <end position="54"/>
    </location>
</feature>
<evidence type="ECO:0000313" key="2">
    <source>
        <dbReference type="EMBL" id="SBP10351.1"/>
    </source>
</evidence>
<accession>A0A1A7WXC1</accession>